<dbReference type="EMBL" id="ML978069">
    <property type="protein sequence ID" value="KAF2015366.1"/>
    <property type="molecule type" value="Genomic_DNA"/>
</dbReference>
<dbReference type="SUPFAM" id="SSF53474">
    <property type="entry name" value="alpha/beta-Hydrolases"/>
    <property type="match status" value="1"/>
</dbReference>
<reference evidence="2" key="1">
    <citation type="journal article" date="2020" name="Stud. Mycol.">
        <title>101 Dothideomycetes genomes: a test case for predicting lifestyles and emergence of pathogens.</title>
        <authorList>
            <person name="Haridas S."/>
            <person name="Albert R."/>
            <person name="Binder M."/>
            <person name="Bloem J."/>
            <person name="Labutti K."/>
            <person name="Salamov A."/>
            <person name="Andreopoulos B."/>
            <person name="Baker S."/>
            <person name="Barry K."/>
            <person name="Bills G."/>
            <person name="Bluhm B."/>
            <person name="Cannon C."/>
            <person name="Castanera R."/>
            <person name="Culley D."/>
            <person name="Daum C."/>
            <person name="Ezra D."/>
            <person name="Gonzalez J."/>
            <person name="Henrissat B."/>
            <person name="Kuo A."/>
            <person name="Liang C."/>
            <person name="Lipzen A."/>
            <person name="Lutzoni F."/>
            <person name="Magnuson J."/>
            <person name="Mondo S."/>
            <person name="Nolan M."/>
            <person name="Ohm R."/>
            <person name="Pangilinan J."/>
            <person name="Park H.-J."/>
            <person name="Ramirez L."/>
            <person name="Alfaro M."/>
            <person name="Sun H."/>
            <person name="Tritt A."/>
            <person name="Yoshinaga Y."/>
            <person name="Zwiers L.-H."/>
            <person name="Turgeon B."/>
            <person name="Goodwin S."/>
            <person name="Spatafora J."/>
            <person name="Crous P."/>
            <person name="Grigoriev I."/>
        </authorList>
    </citation>
    <scope>NUCLEOTIDE SEQUENCE</scope>
    <source>
        <strain evidence="2">CBS 175.79</strain>
    </source>
</reference>
<evidence type="ECO:0000313" key="3">
    <source>
        <dbReference type="Proteomes" id="UP000799778"/>
    </source>
</evidence>
<proteinExistence type="predicted"/>
<dbReference type="AlphaFoldDB" id="A0A6A5XR45"/>
<keyword evidence="2" id="KW-0378">Hydrolase</keyword>
<name>A0A6A5XR45_9PLEO</name>
<gene>
    <name evidence="2" type="ORF">BU24DRAFT_176006</name>
</gene>
<dbReference type="InterPro" id="IPR000073">
    <property type="entry name" value="AB_hydrolase_1"/>
</dbReference>
<evidence type="ECO:0000313" key="2">
    <source>
        <dbReference type="EMBL" id="KAF2015366.1"/>
    </source>
</evidence>
<dbReference type="Pfam" id="PF00561">
    <property type="entry name" value="Abhydrolase_1"/>
    <property type="match status" value="1"/>
</dbReference>
<protein>
    <submittedName>
        <fullName evidence="2">Alpha/beta-hydrolase</fullName>
    </submittedName>
</protein>
<organism evidence="2 3">
    <name type="scientific">Aaosphaeria arxii CBS 175.79</name>
    <dbReference type="NCBI Taxonomy" id="1450172"/>
    <lineage>
        <taxon>Eukaryota</taxon>
        <taxon>Fungi</taxon>
        <taxon>Dikarya</taxon>
        <taxon>Ascomycota</taxon>
        <taxon>Pezizomycotina</taxon>
        <taxon>Dothideomycetes</taxon>
        <taxon>Pleosporomycetidae</taxon>
        <taxon>Pleosporales</taxon>
        <taxon>Pleosporales incertae sedis</taxon>
        <taxon>Aaosphaeria</taxon>
    </lineage>
</organism>
<dbReference type="Proteomes" id="UP000799778">
    <property type="component" value="Unassembled WGS sequence"/>
</dbReference>
<dbReference type="PANTHER" id="PTHR43798">
    <property type="entry name" value="MONOACYLGLYCEROL LIPASE"/>
    <property type="match status" value="1"/>
</dbReference>
<feature type="domain" description="AB hydrolase-1" evidence="1">
    <location>
        <begin position="35"/>
        <end position="267"/>
    </location>
</feature>
<dbReference type="GeneID" id="54278964"/>
<dbReference type="InterPro" id="IPR050266">
    <property type="entry name" value="AB_hydrolase_sf"/>
</dbReference>
<accession>A0A6A5XR45</accession>
<dbReference type="OrthoDB" id="3742617at2759"/>
<sequence length="286" mass="30982">MPSIINGSSGFVQVSIKPTISIFYSVRGLLDGTKPIILLSSSLAANTHLWDDFVEAFETEYTIITYDARFHGQSPLCSDPNFDYSIGHTMEELTNDVVMLLDHLKVNKVAAFVGLSIGAAVGLIFGAMHPERVDRVLVVGTRATSNPDSNANHTTRINFGYKNGPNALGRQSIARWFDEDWTAANPGGIAHAEKVYCHQSIEGYEASIAALRVLDLNPYAEEIGKKGHGAKFVFIAGELDGTVPQESQALADKTGSNVIVVPVSGHITPIQMPEIFHGIVRKAFEA</sequence>
<evidence type="ECO:0000259" key="1">
    <source>
        <dbReference type="Pfam" id="PF00561"/>
    </source>
</evidence>
<dbReference type="Gene3D" id="3.40.50.1820">
    <property type="entry name" value="alpha/beta hydrolase"/>
    <property type="match status" value="1"/>
</dbReference>
<dbReference type="GO" id="GO:0016787">
    <property type="term" value="F:hydrolase activity"/>
    <property type="evidence" value="ECO:0007669"/>
    <property type="project" value="UniProtKB-KW"/>
</dbReference>
<dbReference type="RefSeq" id="XP_033383705.1">
    <property type="nucleotide sequence ID" value="XM_033521567.1"/>
</dbReference>
<dbReference type="InterPro" id="IPR029058">
    <property type="entry name" value="AB_hydrolase_fold"/>
</dbReference>
<dbReference type="PRINTS" id="PR00111">
    <property type="entry name" value="ABHYDROLASE"/>
</dbReference>
<keyword evidence="3" id="KW-1185">Reference proteome</keyword>